<dbReference type="SUPFAM" id="SSF51366">
    <property type="entry name" value="Ribulose-phoshate binding barrel"/>
    <property type="match status" value="1"/>
</dbReference>
<proteinExistence type="predicted"/>
<dbReference type="FunFam" id="3.20.20.70:FF:000191">
    <property type="entry name" value="ribulose-phosphate 3-epimerase isoform X2"/>
    <property type="match status" value="1"/>
</dbReference>
<evidence type="ECO:0000256" key="6">
    <source>
        <dbReference type="ARBA" id="ARBA00022833"/>
    </source>
</evidence>
<keyword evidence="9" id="KW-0413">Isomerase</keyword>
<keyword evidence="8" id="KW-0464">Manganese</keyword>
<keyword evidence="7" id="KW-0408">Iron</keyword>
<dbReference type="GO" id="GO:1901135">
    <property type="term" value="P:carbohydrate derivative metabolic process"/>
    <property type="evidence" value="ECO:0007669"/>
    <property type="project" value="UniProtKB-ARBA"/>
</dbReference>
<evidence type="ECO:0000256" key="1">
    <source>
        <dbReference type="ARBA" id="ARBA00001936"/>
    </source>
</evidence>
<comment type="subunit">
    <text evidence="4">Homodimer.</text>
</comment>
<dbReference type="CDD" id="cd00429">
    <property type="entry name" value="RPE"/>
    <property type="match status" value="1"/>
</dbReference>
<sequence length="209" mass="23589">MTQIVPAILENDFAEIKKKIKIIKPFTDFIQLDVMDGIFVPNKTFADAKLVAQLPISLEVHLMIVNPSLFVKQWALPNVKRLIVHYEAMTNVDFEIETIRKTKKEVAIAINPDTSTFSLKPYLDKIDMVLIMGVEPGFSGQDFQKDVLEKIREIKKLKPGLLVEIDGGVSMHNHEVIVDAGADILVAHSAIWKAKDLAKVFQELRGENR</sequence>
<dbReference type="Pfam" id="PF00834">
    <property type="entry name" value="Ribul_P_3_epim"/>
    <property type="match status" value="1"/>
</dbReference>
<dbReference type="GO" id="GO:0006091">
    <property type="term" value="P:generation of precursor metabolites and energy"/>
    <property type="evidence" value="ECO:0007669"/>
    <property type="project" value="UniProtKB-ARBA"/>
</dbReference>
<organism evidence="11 12">
    <name type="scientific">Candidatus Kerfeldbacteria bacterium RIFOXYB2_FULL_38_14</name>
    <dbReference type="NCBI Taxonomy" id="1798547"/>
    <lineage>
        <taxon>Bacteria</taxon>
        <taxon>Candidatus Kerfeldiibacteriota</taxon>
    </lineage>
</organism>
<dbReference type="GO" id="GO:0006163">
    <property type="term" value="P:purine nucleotide metabolic process"/>
    <property type="evidence" value="ECO:0007669"/>
    <property type="project" value="UniProtKB-ARBA"/>
</dbReference>
<reference evidence="11 12" key="1">
    <citation type="journal article" date="2016" name="Nat. Commun.">
        <title>Thousands of microbial genomes shed light on interconnected biogeochemical processes in an aquifer system.</title>
        <authorList>
            <person name="Anantharaman K."/>
            <person name="Brown C.T."/>
            <person name="Hug L.A."/>
            <person name="Sharon I."/>
            <person name="Castelle C.J."/>
            <person name="Probst A.J."/>
            <person name="Thomas B.C."/>
            <person name="Singh A."/>
            <person name="Wilkins M.J."/>
            <person name="Karaoz U."/>
            <person name="Brodie E.L."/>
            <person name="Williams K.H."/>
            <person name="Hubbard S.S."/>
            <person name="Banfield J.F."/>
        </authorList>
    </citation>
    <scope>NUCLEOTIDE SEQUENCE [LARGE SCALE GENOMIC DNA]</scope>
</reference>
<comment type="caution">
    <text evidence="11">The sequence shown here is derived from an EMBL/GenBank/DDBJ whole genome shotgun (WGS) entry which is preliminary data.</text>
</comment>
<dbReference type="EMBL" id="MHKI01000001">
    <property type="protein sequence ID" value="OGY88395.1"/>
    <property type="molecule type" value="Genomic_DNA"/>
</dbReference>
<evidence type="ECO:0000256" key="3">
    <source>
        <dbReference type="ARBA" id="ARBA00001954"/>
    </source>
</evidence>
<dbReference type="Proteomes" id="UP000176420">
    <property type="component" value="Unassembled WGS sequence"/>
</dbReference>
<keyword evidence="10" id="KW-0119">Carbohydrate metabolism</keyword>
<evidence type="ECO:0000256" key="4">
    <source>
        <dbReference type="ARBA" id="ARBA00011738"/>
    </source>
</evidence>
<dbReference type="Gene3D" id="3.20.20.70">
    <property type="entry name" value="Aldolase class I"/>
    <property type="match status" value="1"/>
</dbReference>
<evidence type="ECO:0000256" key="10">
    <source>
        <dbReference type="ARBA" id="ARBA00023277"/>
    </source>
</evidence>
<keyword evidence="6" id="KW-0862">Zinc</keyword>
<comment type="cofactor">
    <cofactor evidence="2">
        <name>Zn(2+)</name>
        <dbReference type="ChEBI" id="CHEBI:29105"/>
    </cofactor>
</comment>
<gene>
    <name evidence="11" type="ORF">A2319_05155</name>
</gene>
<dbReference type="InterPro" id="IPR013785">
    <property type="entry name" value="Aldolase_TIM"/>
</dbReference>
<comment type="cofactor">
    <cofactor evidence="3">
        <name>Fe(2+)</name>
        <dbReference type="ChEBI" id="CHEBI:29033"/>
    </cofactor>
</comment>
<comment type="cofactor">
    <cofactor evidence="1">
        <name>Mn(2+)</name>
        <dbReference type="ChEBI" id="CHEBI:29035"/>
    </cofactor>
</comment>
<evidence type="ECO:0000313" key="12">
    <source>
        <dbReference type="Proteomes" id="UP000176420"/>
    </source>
</evidence>
<evidence type="ECO:0000256" key="2">
    <source>
        <dbReference type="ARBA" id="ARBA00001947"/>
    </source>
</evidence>
<protein>
    <recommendedName>
        <fullName evidence="13">Ribulose-phosphate 3-epimerase</fullName>
    </recommendedName>
</protein>
<evidence type="ECO:0000313" key="11">
    <source>
        <dbReference type="EMBL" id="OGY88395.1"/>
    </source>
</evidence>
<dbReference type="GO" id="GO:0046496">
    <property type="term" value="P:nicotinamide nucleotide metabolic process"/>
    <property type="evidence" value="ECO:0007669"/>
    <property type="project" value="UniProtKB-ARBA"/>
</dbReference>
<name>A0A1G2BH54_9BACT</name>
<evidence type="ECO:0000256" key="9">
    <source>
        <dbReference type="ARBA" id="ARBA00023235"/>
    </source>
</evidence>
<evidence type="ECO:0008006" key="13">
    <source>
        <dbReference type="Google" id="ProtNLM"/>
    </source>
</evidence>
<dbReference type="InterPro" id="IPR011060">
    <property type="entry name" value="RibuloseP-bd_barrel"/>
</dbReference>
<dbReference type="PANTHER" id="PTHR11749">
    <property type="entry name" value="RIBULOSE-5-PHOSPHATE-3-EPIMERASE"/>
    <property type="match status" value="1"/>
</dbReference>
<accession>A0A1G2BH54</accession>
<dbReference type="InterPro" id="IPR000056">
    <property type="entry name" value="Ribul_P_3_epim-like"/>
</dbReference>
<evidence type="ECO:0000256" key="8">
    <source>
        <dbReference type="ARBA" id="ARBA00023211"/>
    </source>
</evidence>
<dbReference type="GO" id="GO:0046872">
    <property type="term" value="F:metal ion binding"/>
    <property type="evidence" value="ECO:0007669"/>
    <property type="project" value="UniProtKB-KW"/>
</dbReference>
<dbReference type="NCBIfam" id="NF004076">
    <property type="entry name" value="PRK05581.1-4"/>
    <property type="match status" value="1"/>
</dbReference>
<dbReference type="GO" id="GO:0016857">
    <property type="term" value="F:racemase and epimerase activity, acting on carbohydrates and derivatives"/>
    <property type="evidence" value="ECO:0007669"/>
    <property type="project" value="InterPro"/>
</dbReference>
<dbReference type="GO" id="GO:0005975">
    <property type="term" value="P:carbohydrate metabolic process"/>
    <property type="evidence" value="ECO:0007669"/>
    <property type="project" value="InterPro"/>
</dbReference>
<keyword evidence="5" id="KW-0479">Metal-binding</keyword>
<dbReference type="AlphaFoldDB" id="A0A1G2BH54"/>
<evidence type="ECO:0000256" key="5">
    <source>
        <dbReference type="ARBA" id="ARBA00022723"/>
    </source>
</evidence>
<evidence type="ECO:0000256" key="7">
    <source>
        <dbReference type="ARBA" id="ARBA00023004"/>
    </source>
</evidence>